<dbReference type="EMBL" id="KZ613487">
    <property type="protein sequence ID" value="PMD19797.1"/>
    <property type="molecule type" value="Genomic_DNA"/>
</dbReference>
<dbReference type="OrthoDB" id="3592093at2759"/>
<reference evidence="2 3" key="1">
    <citation type="submission" date="2016-05" db="EMBL/GenBank/DDBJ databases">
        <title>A degradative enzymes factory behind the ericoid mycorrhizal symbiosis.</title>
        <authorList>
            <consortium name="DOE Joint Genome Institute"/>
            <person name="Martino E."/>
            <person name="Morin E."/>
            <person name="Grelet G."/>
            <person name="Kuo A."/>
            <person name="Kohler A."/>
            <person name="Daghino S."/>
            <person name="Barry K."/>
            <person name="Choi C."/>
            <person name="Cichocki N."/>
            <person name="Clum A."/>
            <person name="Copeland A."/>
            <person name="Hainaut M."/>
            <person name="Haridas S."/>
            <person name="Labutti K."/>
            <person name="Lindquist E."/>
            <person name="Lipzen A."/>
            <person name="Khouja H.-R."/>
            <person name="Murat C."/>
            <person name="Ohm R."/>
            <person name="Olson A."/>
            <person name="Spatafora J."/>
            <person name="Veneault-Fourrey C."/>
            <person name="Henrissat B."/>
            <person name="Grigoriev I."/>
            <person name="Martin F."/>
            <person name="Perotto S."/>
        </authorList>
    </citation>
    <scope>NUCLEOTIDE SEQUENCE [LARGE SCALE GENOMIC DNA]</scope>
    <source>
        <strain evidence="2 3">UAMH 7357</strain>
    </source>
</reference>
<dbReference type="Proteomes" id="UP000235672">
    <property type="component" value="Unassembled WGS sequence"/>
</dbReference>
<sequence length="121" mass="13544">MRYQSSVLFVLAASALADNIGGTDSVSNIIAWSPKTPSSMDQSVIYHGTYYLADRTNAGVHIVKPKHQPNTQTALITGFMYVRWRRGRHYQRLRYSTCIFVYASDAAFAEPTTNERSPAPL</sequence>
<evidence type="ECO:0000313" key="2">
    <source>
        <dbReference type="EMBL" id="PMD19797.1"/>
    </source>
</evidence>
<dbReference type="AlphaFoldDB" id="A0A2J6Q0H9"/>
<gene>
    <name evidence="2" type="ORF">NA56DRAFT_705031</name>
</gene>
<accession>A0A2J6Q0H9</accession>
<evidence type="ECO:0000256" key="1">
    <source>
        <dbReference type="SAM" id="SignalP"/>
    </source>
</evidence>
<evidence type="ECO:0008006" key="4">
    <source>
        <dbReference type="Google" id="ProtNLM"/>
    </source>
</evidence>
<feature type="chain" id="PRO_5014400251" description="Glycoside hydrolase family 43 protein" evidence="1">
    <location>
        <begin position="18"/>
        <end position="121"/>
    </location>
</feature>
<keyword evidence="3" id="KW-1185">Reference proteome</keyword>
<feature type="signal peptide" evidence="1">
    <location>
        <begin position="1"/>
        <end position="17"/>
    </location>
</feature>
<name>A0A2J6Q0H9_9HELO</name>
<proteinExistence type="predicted"/>
<evidence type="ECO:0000313" key="3">
    <source>
        <dbReference type="Proteomes" id="UP000235672"/>
    </source>
</evidence>
<keyword evidence="1" id="KW-0732">Signal</keyword>
<protein>
    <recommendedName>
        <fullName evidence="4">Glycoside hydrolase family 43 protein</fullName>
    </recommendedName>
</protein>
<organism evidence="2 3">
    <name type="scientific">Hyaloscypha hepaticicola</name>
    <dbReference type="NCBI Taxonomy" id="2082293"/>
    <lineage>
        <taxon>Eukaryota</taxon>
        <taxon>Fungi</taxon>
        <taxon>Dikarya</taxon>
        <taxon>Ascomycota</taxon>
        <taxon>Pezizomycotina</taxon>
        <taxon>Leotiomycetes</taxon>
        <taxon>Helotiales</taxon>
        <taxon>Hyaloscyphaceae</taxon>
        <taxon>Hyaloscypha</taxon>
    </lineage>
</organism>